<dbReference type="InterPro" id="IPR036019">
    <property type="entry name" value="MscL_channel"/>
</dbReference>
<dbReference type="EMBL" id="LBOV01000006">
    <property type="protein sequence ID" value="KKP44099.1"/>
    <property type="molecule type" value="Genomic_DNA"/>
</dbReference>
<comment type="subcellular location">
    <subcellularLocation>
        <location evidence="9">Cell membrane</location>
        <topology evidence="9">Multi-pass membrane protein</topology>
    </subcellularLocation>
    <subcellularLocation>
        <location evidence="1">Membrane</location>
        <topology evidence="1">Multi-pass membrane protein</topology>
    </subcellularLocation>
</comment>
<comment type="subunit">
    <text evidence="9">Homopentamer.</text>
</comment>
<keyword evidence="4 9" id="KW-0812">Transmembrane</keyword>
<dbReference type="PANTHER" id="PTHR30266:SF2">
    <property type="entry name" value="LARGE-CONDUCTANCE MECHANOSENSITIVE CHANNEL"/>
    <property type="match status" value="1"/>
</dbReference>
<comment type="caution">
    <text evidence="10">The sequence shown here is derived from an EMBL/GenBank/DDBJ whole genome shotgun (WGS) entry which is preliminary data.</text>
</comment>
<reference evidence="10 11" key="1">
    <citation type="journal article" date="2015" name="Nature">
        <title>rRNA introns, odd ribosomes, and small enigmatic genomes across a large radiation of phyla.</title>
        <authorList>
            <person name="Brown C.T."/>
            <person name="Hug L.A."/>
            <person name="Thomas B.C."/>
            <person name="Sharon I."/>
            <person name="Castelle C.J."/>
            <person name="Singh A."/>
            <person name="Wilkins M.J."/>
            <person name="Williams K.H."/>
            <person name="Banfield J.F."/>
        </authorList>
    </citation>
    <scope>NUCLEOTIDE SEQUENCE [LARGE SCALE GENOMIC DNA]</scope>
</reference>
<evidence type="ECO:0000256" key="2">
    <source>
        <dbReference type="ARBA" id="ARBA00022448"/>
    </source>
</evidence>
<keyword evidence="3 9" id="KW-1003">Cell membrane</keyword>
<name>A0A0F9ZJ37_9BACT</name>
<evidence type="ECO:0000313" key="10">
    <source>
        <dbReference type="EMBL" id="KKP44099.1"/>
    </source>
</evidence>
<protein>
    <recommendedName>
        <fullName evidence="9">Large-conductance mechanosensitive channel</fullName>
    </recommendedName>
</protein>
<keyword evidence="7 9" id="KW-0472">Membrane</keyword>
<evidence type="ECO:0000313" key="11">
    <source>
        <dbReference type="Proteomes" id="UP000034302"/>
    </source>
</evidence>
<dbReference type="PANTHER" id="PTHR30266">
    <property type="entry name" value="MECHANOSENSITIVE CHANNEL MSCL"/>
    <property type="match status" value="1"/>
</dbReference>
<dbReference type="InterPro" id="IPR037673">
    <property type="entry name" value="MSC/AndL"/>
</dbReference>
<comment type="similarity">
    <text evidence="9">Belongs to the MscL family.</text>
</comment>
<feature type="transmembrane region" description="Helical" evidence="9">
    <location>
        <begin position="21"/>
        <end position="38"/>
    </location>
</feature>
<dbReference type="SUPFAM" id="SSF81330">
    <property type="entry name" value="Gated mechanosensitive channel"/>
    <property type="match status" value="1"/>
</dbReference>
<evidence type="ECO:0000256" key="9">
    <source>
        <dbReference type="HAMAP-Rule" id="MF_00115"/>
    </source>
</evidence>
<evidence type="ECO:0000256" key="5">
    <source>
        <dbReference type="ARBA" id="ARBA00022989"/>
    </source>
</evidence>
<evidence type="ECO:0000256" key="8">
    <source>
        <dbReference type="ARBA" id="ARBA00023303"/>
    </source>
</evidence>
<comment type="function">
    <text evidence="9">Channel that opens in response to stretch forces in the membrane lipid bilayer. May participate in the regulation of osmotic pressure changes within the cell.</text>
</comment>
<evidence type="ECO:0000256" key="7">
    <source>
        <dbReference type="ARBA" id="ARBA00023136"/>
    </source>
</evidence>
<dbReference type="GO" id="GO:0005886">
    <property type="term" value="C:plasma membrane"/>
    <property type="evidence" value="ECO:0007669"/>
    <property type="project" value="UniProtKB-SubCell"/>
</dbReference>
<organism evidence="10 11">
    <name type="scientific">candidate division WS6 bacterium GW2011_GWC1_33_20</name>
    <dbReference type="NCBI Taxonomy" id="1619089"/>
    <lineage>
        <taxon>Bacteria</taxon>
        <taxon>Candidatus Dojkabacteria</taxon>
    </lineage>
</organism>
<dbReference type="PRINTS" id="PR01264">
    <property type="entry name" value="MECHCHANNEL"/>
</dbReference>
<gene>
    <name evidence="9 10" type="primary">mscL</name>
    <name evidence="10" type="ORF">UR34_C0006G0020</name>
</gene>
<keyword evidence="8 9" id="KW-0407">Ion channel</keyword>
<keyword evidence="2 9" id="KW-0813">Transport</keyword>
<feature type="transmembrane region" description="Helical" evidence="9">
    <location>
        <begin position="88"/>
        <end position="112"/>
    </location>
</feature>
<evidence type="ECO:0000256" key="1">
    <source>
        <dbReference type="ARBA" id="ARBA00004141"/>
    </source>
</evidence>
<evidence type="ECO:0000256" key="3">
    <source>
        <dbReference type="ARBA" id="ARBA00022475"/>
    </source>
</evidence>
<evidence type="ECO:0000256" key="6">
    <source>
        <dbReference type="ARBA" id="ARBA00023065"/>
    </source>
</evidence>
<dbReference type="Proteomes" id="UP000034302">
    <property type="component" value="Unassembled WGS sequence"/>
</dbReference>
<dbReference type="Gene3D" id="1.10.1200.120">
    <property type="entry name" value="Large-conductance mechanosensitive channel, MscL, domain 1"/>
    <property type="match status" value="1"/>
</dbReference>
<sequence>MGKNLKVVLKEEGKSFKDFAMKGDAITLAIGVIIGVAFKDLVDSLVNNIFTPPIGFLTAKLDFSQLYITLGKERFDTLAEAQAANAVVLQYGLVLNAIITFIITAFILYLIVRAMSKAFEREKKAEAKTTKPCPYCLSEIPNKAKKCAYCTSVVK</sequence>
<keyword evidence="5 9" id="KW-1133">Transmembrane helix</keyword>
<dbReference type="GO" id="GO:0008381">
    <property type="term" value="F:mechanosensitive monoatomic ion channel activity"/>
    <property type="evidence" value="ECO:0007669"/>
    <property type="project" value="UniProtKB-UniRule"/>
</dbReference>
<keyword evidence="6 9" id="KW-0406">Ion transport</keyword>
<proteinExistence type="inferred from homology"/>
<dbReference type="NCBIfam" id="TIGR00220">
    <property type="entry name" value="mscL"/>
    <property type="match status" value="1"/>
</dbReference>
<dbReference type="Pfam" id="PF01741">
    <property type="entry name" value="MscL"/>
    <property type="match status" value="1"/>
</dbReference>
<dbReference type="InterPro" id="IPR001185">
    <property type="entry name" value="MS_channel"/>
</dbReference>
<dbReference type="AlphaFoldDB" id="A0A0F9ZJ37"/>
<accession>A0A0F9ZJ37</accession>
<dbReference type="HAMAP" id="MF_00115">
    <property type="entry name" value="MscL"/>
    <property type="match status" value="1"/>
</dbReference>
<evidence type="ECO:0000256" key="4">
    <source>
        <dbReference type="ARBA" id="ARBA00022692"/>
    </source>
</evidence>